<evidence type="ECO:0000313" key="11">
    <source>
        <dbReference type="EMBL" id="MBW7457320.1"/>
    </source>
</evidence>
<comment type="pathway">
    <text evidence="1">Pyrimidine metabolism; CTP biosynthesis via de novo pathway; CTP from UDP: step 2/2.</text>
</comment>
<accession>A0ABS7C8Q9</accession>
<name>A0ABS7C8Q9_9BACL</name>
<comment type="caution">
    <text evidence="11">The sequence shown here is derived from an EMBL/GenBank/DDBJ whole genome shotgun (WGS) entry which is preliminary data.</text>
</comment>
<dbReference type="EMBL" id="JAHZIK010000815">
    <property type="protein sequence ID" value="MBW7457320.1"/>
    <property type="molecule type" value="Genomic_DNA"/>
</dbReference>
<dbReference type="InterPro" id="IPR017926">
    <property type="entry name" value="GATASE"/>
</dbReference>
<keyword evidence="6" id="KW-0067">ATP-binding</keyword>
<dbReference type="InterPro" id="IPR029062">
    <property type="entry name" value="Class_I_gatase-like"/>
</dbReference>
<keyword evidence="5" id="KW-0547">Nucleotide-binding</keyword>
<dbReference type="Gene3D" id="3.40.50.880">
    <property type="match status" value="1"/>
</dbReference>
<keyword evidence="12" id="KW-1185">Reference proteome</keyword>
<sequence length="224" mass="24844">MKIGIVGDFNPAYPSQQAAQEALVHSSERAGISARMDWIPSTGVKDRMYDYNGYWIAPGVPKSLDGVLQVIQYARQNQVPVLGTCGGFQYMVMEFARNVLQIEDIGHEEQNPAARNLIISRLSCSLAGQDVKVIIMKTSRVYDIYQTEEVTEPFRCSFGLNAAYITELENAGLLITGSDSSGEPRVIEMPEHPFYIGTLFVPQLRSTPVSPHCLVDAFLEHASR</sequence>
<evidence type="ECO:0000256" key="5">
    <source>
        <dbReference type="ARBA" id="ARBA00022741"/>
    </source>
</evidence>
<evidence type="ECO:0000313" key="12">
    <source>
        <dbReference type="Proteomes" id="UP001519887"/>
    </source>
</evidence>
<evidence type="ECO:0000256" key="8">
    <source>
        <dbReference type="ARBA" id="ARBA00022975"/>
    </source>
</evidence>
<dbReference type="NCBIfam" id="NF004836">
    <property type="entry name" value="PRK06186.1"/>
    <property type="match status" value="1"/>
</dbReference>
<dbReference type="SUPFAM" id="SSF52317">
    <property type="entry name" value="Class I glutamine amidotransferase-like"/>
    <property type="match status" value="1"/>
</dbReference>
<proteinExistence type="inferred from homology"/>
<protein>
    <recommendedName>
        <fullName evidence="3">CTP synthase (glutamine hydrolyzing)</fullName>
        <ecNumber evidence="3">6.3.4.2</ecNumber>
    </recommendedName>
</protein>
<evidence type="ECO:0000256" key="2">
    <source>
        <dbReference type="ARBA" id="ARBA00007533"/>
    </source>
</evidence>
<evidence type="ECO:0000256" key="6">
    <source>
        <dbReference type="ARBA" id="ARBA00022840"/>
    </source>
</evidence>
<gene>
    <name evidence="11" type="ORF">K0U00_25085</name>
</gene>
<organism evidence="11 12">
    <name type="scientific">Paenibacillus sepulcri</name>
    <dbReference type="NCBI Taxonomy" id="359917"/>
    <lineage>
        <taxon>Bacteria</taxon>
        <taxon>Bacillati</taxon>
        <taxon>Bacillota</taxon>
        <taxon>Bacilli</taxon>
        <taxon>Bacillales</taxon>
        <taxon>Paenibacillaceae</taxon>
        <taxon>Paenibacillus</taxon>
    </lineage>
</organism>
<evidence type="ECO:0000256" key="3">
    <source>
        <dbReference type="ARBA" id="ARBA00012291"/>
    </source>
</evidence>
<comment type="catalytic activity">
    <reaction evidence="9">
        <text>UTP + L-glutamine + ATP + H2O = CTP + L-glutamate + ADP + phosphate + 2 H(+)</text>
        <dbReference type="Rhea" id="RHEA:26426"/>
        <dbReference type="ChEBI" id="CHEBI:15377"/>
        <dbReference type="ChEBI" id="CHEBI:15378"/>
        <dbReference type="ChEBI" id="CHEBI:29985"/>
        <dbReference type="ChEBI" id="CHEBI:30616"/>
        <dbReference type="ChEBI" id="CHEBI:37563"/>
        <dbReference type="ChEBI" id="CHEBI:43474"/>
        <dbReference type="ChEBI" id="CHEBI:46398"/>
        <dbReference type="ChEBI" id="CHEBI:58359"/>
        <dbReference type="ChEBI" id="CHEBI:456216"/>
        <dbReference type="EC" id="6.3.4.2"/>
    </reaction>
</comment>
<keyword evidence="7" id="KW-0315">Glutamine amidotransferase</keyword>
<dbReference type="PANTHER" id="PTHR11550">
    <property type="entry name" value="CTP SYNTHASE"/>
    <property type="match status" value="1"/>
</dbReference>
<evidence type="ECO:0000256" key="9">
    <source>
        <dbReference type="ARBA" id="ARBA00047781"/>
    </source>
</evidence>
<evidence type="ECO:0000259" key="10">
    <source>
        <dbReference type="Pfam" id="PF00117"/>
    </source>
</evidence>
<dbReference type="PANTHER" id="PTHR11550:SF0">
    <property type="entry name" value="CTP SYNTHASE-RELATED"/>
    <property type="match status" value="1"/>
</dbReference>
<evidence type="ECO:0000256" key="7">
    <source>
        <dbReference type="ARBA" id="ARBA00022962"/>
    </source>
</evidence>
<comment type="similarity">
    <text evidence="2">Belongs to the CTP synthase family.</text>
</comment>
<dbReference type="RefSeq" id="WP_210040712.1">
    <property type="nucleotide sequence ID" value="NZ_JBHLVU010000021.1"/>
</dbReference>
<evidence type="ECO:0000256" key="1">
    <source>
        <dbReference type="ARBA" id="ARBA00005171"/>
    </source>
</evidence>
<reference evidence="11 12" key="1">
    <citation type="submission" date="2021-07" db="EMBL/GenBank/DDBJ databases">
        <title>Paenibacillus radiodurans sp. nov., isolated from the southeastern edge of Tengger Desert.</title>
        <authorList>
            <person name="Zhang G."/>
        </authorList>
    </citation>
    <scope>NUCLEOTIDE SEQUENCE [LARGE SCALE GENOMIC DNA]</scope>
    <source>
        <strain evidence="11 12">CCM 7311</strain>
    </source>
</reference>
<dbReference type="PROSITE" id="PS51273">
    <property type="entry name" value="GATASE_TYPE_1"/>
    <property type="match status" value="1"/>
</dbReference>
<evidence type="ECO:0000256" key="4">
    <source>
        <dbReference type="ARBA" id="ARBA00022598"/>
    </source>
</evidence>
<keyword evidence="4" id="KW-0436">Ligase</keyword>
<feature type="domain" description="Glutamine amidotransferase" evidence="10">
    <location>
        <begin position="20"/>
        <end position="219"/>
    </location>
</feature>
<dbReference type="InterPro" id="IPR004468">
    <property type="entry name" value="CTP_synthase"/>
</dbReference>
<keyword evidence="8" id="KW-0665">Pyrimidine biosynthesis</keyword>
<dbReference type="EC" id="6.3.4.2" evidence="3"/>
<dbReference type="Pfam" id="PF00117">
    <property type="entry name" value="GATase"/>
    <property type="match status" value="1"/>
</dbReference>
<dbReference type="Proteomes" id="UP001519887">
    <property type="component" value="Unassembled WGS sequence"/>
</dbReference>